<sequence>MKDPVIISAAVEGIVDEAVARKLIVSVSGHPGTIYGKSGKEFLRRHINAYNHAARHSPWIILVDLNHEAECAPPLCKVWISDPAPYLCFRVAVREVESWLMADAESLHAFLGVARSRIPANPENLMEPKTEMVNIARQSKRREIREDMVPREGSGRSVGPAYASRLIEYVETGWRPQVAAKNADSLRRTMVCLKRLIKKAAK</sequence>
<reference evidence="1" key="1">
    <citation type="journal article" date="2020" name="mSystems">
        <title>Genome- and Community-Level Interaction Insights into Carbon Utilization and Element Cycling Functions of Hydrothermarchaeota in Hydrothermal Sediment.</title>
        <authorList>
            <person name="Zhou Z."/>
            <person name="Liu Y."/>
            <person name="Xu W."/>
            <person name="Pan J."/>
            <person name="Luo Z.H."/>
            <person name="Li M."/>
        </authorList>
    </citation>
    <scope>NUCLEOTIDE SEQUENCE [LARGE SCALE GENOMIC DNA]</scope>
    <source>
        <strain evidence="1">SpSt-573</strain>
    </source>
</reference>
<dbReference type="EMBL" id="DSYK01000368">
    <property type="protein sequence ID" value="HGS21675.1"/>
    <property type="molecule type" value="Genomic_DNA"/>
</dbReference>
<dbReference type="AlphaFoldDB" id="A0A7C4KH33"/>
<name>A0A7C4KH33_9CHLR</name>
<organism evidence="1">
    <name type="scientific">Anaerolinea thermolimosa</name>
    <dbReference type="NCBI Taxonomy" id="229919"/>
    <lineage>
        <taxon>Bacteria</taxon>
        <taxon>Bacillati</taxon>
        <taxon>Chloroflexota</taxon>
        <taxon>Anaerolineae</taxon>
        <taxon>Anaerolineales</taxon>
        <taxon>Anaerolineaceae</taxon>
        <taxon>Anaerolinea</taxon>
    </lineage>
</organism>
<comment type="caution">
    <text evidence="1">The sequence shown here is derived from an EMBL/GenBank/DDBJ whole genome shotgun (WGS) entry which is preliminary data.</text>
</comment>
<evidence type="ECO:0008006" key="2">
    <source>
        <dbReference type="Google" id="ProtNLM"/>
    </source>
</evidence>
<gene>
    <name evidence="1" type="ORF">ENT37_07385</name>
</gene>
<proteinExistence type="predicted"/>
<evidence type="ECO:0000313" key="1">
    <source>
        <dbReference type="EMBL" id="HGS21675.1"/>
    </source>
</evidence>
<accession>A0A7C4KH33</accession>
<protein>
    <recommendedName>
        <fullName evidence="2">DUF4276 family protein</fullName>
    </recommendedName>
</protein>